<sequence length="135" mass="14848">MVYRSSWRGNDFGCRTAKYSGGLSSSRVSQAEKEIDVYGSPDAQLRVSHARSITVWLIQSLGGHVSLIHIRTPWISDLKDTSTTCHGDCLMLCTYNARTVSTHANLQALPEAAGRINYHVIARNKVQEDGRGAAE</sequence>
<dbReference type="AlphaFoldDB" id="A0A3P7IQQ2"/>
<protein>
    <submittedName>
        <fullName evidence="1">Uncharacterized protein</fullName>
    </submittedName>
</protein>
<dbReference type="Proteomes" id="UP000270094">
    <property type="component" value="Unassembled WGS sequence"/>
</dbReference>
<evidence type="ECO:0000313" key="2">
    <source>
        <dbReference type="Proteomes" id="UP000270094"/>
    </source>
</evidence>
<keyword evidence="2" id="KW-1185">Reference proteome</keyword>
<accession>A0A3P7IQQ2</accession>
<proteinExistence type="predicted"/>
<evidence type="ECO:0000313" key="1">
    <source>
        <dbReference type="EMBL" id="VDM75510.1"/>
    </source>
</evidence>
<gene>
    <name evidence="1" type="ORF">SVUK_LOCUS10508</name>
</gene>
<organism evidence="1 2">
    <name type="scientific">Strongylus vulgaris</name>
    <name type="common">Blood worm</name>
    <dbReference type="NCBI Taxonomy" id="40348"/>
    <lineage>
        <taxon>Eukaryota</taxon>
        <taxon>Metazoa</taxon>
        <taxon>Ecdysozoa</taxon>
        <taxon>Nematoda</taxon>
        <taxon>Chromadorea</taxon>
        <taxon>Rhabditida</taxon>
        <taxon>Rhabditina</taxon>
        <taxon>Rhabditomorpha</taxon>
        <taxon>Strongyloidea</taxon>
        <taxon>Strongylidae</taxon>
        <taxon>Strongylus</taxon>
    </lineage>
</organism>
<reference evidence="1 2" key="1">
    <citation type="submission" date="2018-11" db="EMBL/GenBank/DDBJ databases">
        <authorList>
            <consortium name="Pathogen Informatics"/>
        </authorList>
    </citation>
    <scope>NUCLEOTIDE SEQUENCE [LARGE SCALE GENOMIC DNA]</scope>
</reference>
<dbReference type="EMBL" id="UYYB01095426">
    <property type="protein sequence ID" value="VDM75510.1"/>
    <property type="molecule type" value="Genomic_DNA"/>
</dbReference>
<name>A0A3P7IQQ2_STRVU</name>